<dbReference type="InterPro" id="IPR013534">
    <property type="entry name" value="Starch_synth_cat_dom"/>
</dbReference>
<dbReference type="PANTHER" id="PTHR45825">
    <property type="entry name" value="GRANULE-BOUND STARCH SYNTHASE 1, CHLOROPLASTIC/AMYLOPLASTIC"/>
    <property type="match status" value="1"/>
</dbReference>
<organism evidence="10">
    <name type="scientific">candidate division WWE3 bacterium</name>
    <dbReference type="NCBI Taxonomy" id="2053526"/>
    <lineage>
        <taxon>Bacteria</taxon>
        <taxon>Katanobacteria</taxon>
    </lineage>
</organism>
<dbReference type="Pfam" id="PF08323">
    <property type="entry name" value="Glyco_transf_5"/>
    <property type="match status" value="1"/>
</dbReference>
<dbReference type="EMBL" id="DSDM01000085">
    <property type="protein sequence ID" value="HDQ88783.1"/>
    <property type="molecule type" value="Genomic_DNA"/>
</dbReference>
<dbReference type="UniPathway" id="UPA00164"/>
<evidence type="ECO:0000259" key="9">
    <source>
        <dbReference type="Pfam" id="PF08323"/>
    </source>
</evidence>
<comment type="pathway">
    <text evidence="7">Glycan biosynthesis; glycogen biosynthesis.</text>
</comment>
<dbReference type="GO" id="GO:0004373">
    <property type="term" value="F:alpha-1,4-glucan glucosyltransferase (UDP-glucose donor) activity"/>
    <property type="evidence" value="ECO:0007669"/>
    <property type="project" value="InterPro"/>
</dbReference>
<dbReference type="Gene3D" id="3.40.50.2000">
    <property type="entry name" value="Glycogen Phosphorylase B"/>
    <property type="match status" value="2"/>
</dbReference>
<gene>
    <name evidence="7" type="primary">glgA</name>
    <name evidence="10" type="ORF">ENN92_01390</name>
</gene>
<dbReference type="GO" id="GO:0009011">
    <property type="term" value="F:alpha-1,4-glucan glucosyltransferase (ADP-glucose donor) activity"/>
    <property type="evidence" value="ECO:0007669"/>
    <property type="project" value="UniProtKB-UniRule"/>
</dbReference>
<dbReference type="HAMAP" id="MF_00484">
    <property type="entry name" value="Glycogen_synth"/>
    <property type="match status" value="1"/>
</dbReference>
<evidence type="ECO:0000256" key="1">
    <source>
        <dbReference type="ARBA" id="ARBA00001478"/>
    </source>
</evidence>
<keyword evidence="6 7" id="KW-0320">Glycogen biosynthesis</keyword>
<feature type="binding site" evidence="7">
    <location>
        <position position="30"/>
    </location>
    <ligand>
        <name>ADP-alpha-D-glucose</name>
        <dbReference type="ChEBI" id="CHEBI:57498"/>
    </ligand>
</feature>
<reference evidence="10" key="1">
    <citation type="journal article" date="2020" name="mSystems">
        <title>Genome- and Community-Level Interaction Insights into Carbon Utilization and Element Cycling Functions of Hydrothermarchaeota in Hydrothermal Sediment.</title>
        <authorList>
            <person name="Zhou Z."/>
            <person name="Liu Y."/>
            <person name="Xu W."/>
            <person name="Pan J."/>
            <person name="Luo Z.H."/>
            <person name="Li M."/>
        </authorList>
    </citation>
    <scope>NUCLEOTIDE SEQUENCE [LARGE SCALE GENOMIC DNA]</scope>
    <source>
        <strain evidence="10">SpSt-1219</strain>
    </source>
</reference>
<name>A0A7C1DMC3_UNCKA</name>
<dbReference type="EC" id="2.4.1.21" evidence="7"/>
<dbReference type="NCBIfam" id="TIGR02095">
    <property type="entry name" value="glgA"/>
    <property type="match status" value="1"/>
</dbReference>
<dbReference type="SUPFAM" id="SSF53756">
    <property type="entry name" value="UDP-Glycosyltransferase/glycogen phosphorylase"/>
    <property type="match status" value="1"/>
</dbReference>
<protein>
    <recommendedName>
        <fullName evidence="7">Glycogen synthase</fullName>
        <ecNumber evidence="7">2.4.1.21</ecNumber>
    </recommendedName>
    <alternativeName>
        <fullName evidence="7">Starch [bacterial glycogen] synthase</fullName>
    </alternativeName>
</protein>
<dbReference type="PANTHER" id="PTHR45825:SF11">
    <property type="entry name" value="ALPHA AMYLASE DOMAIN-CONTAINING PROTEIN"/>
    <property type="match status" value="1"/>
</dbReference>
<dbReference type="AlphaFoldDB" id="A0A7C1DMC3"/>
<evidence type="ECO:0000259" key="8">
    <source>
        <dbReference type="Pfam" id="PF00534"/>
    </source>
</evidence>
<evidence type="ECO:0000256" key="5">
    <source>
        <dbReference type="ARBA" id="ARBA00022679"/>
    </source>
</evidence>
<dbReference type="CDD" id="cd03791">
    <property type="entry name" value="GT5_Glycogen_synthase_DULL1-like"/>
    <property type="match status" value="1"/>
</dbReference>
<dbReference type="Pfam" id="PF00534">
    <property type="entry name" value="Glycos_transf_1"/>
    <property type="match status" value="1"/>
</dbReference>
<evidence type="ECO:0000256" key="2">
    <source>
        <dbReference type="ARBA" id="ARBA00002764"/>
    </source>
</evidence>
<accession>A0A7C1DMC3</accession>
<proteinExistence type="inferred from homology"/>
<evidence type="ECO:0000256" key="7">
    <source>
        <dbReference type="HAMAP-Rule" id="MF_00484"/>
    </source>
</evidence>
<dbReference type="InterPro" id="IPR011835">
    <property type="entry name" value="GS/SS"/>
</dbReference>
<comment type="similarity">
    <text evidence="3 7">Belongs to the glycosyltransferase 1 family. Bacterial/plant glycogen synthase subfamily.</text>
</comment>
<comment type="function">
    <text evidence="2 7">Synthesizes alpha-1,4-glucan chains using ADP-glucose.</text>
</comment>
<keyword evidence="5 7" id="KW-0808">Transferase</keyword>
<keyword evidence="4 7" id="KW-0328">Glycosyltransferase</keyword>
<comment type="caution">
    <text evidence="10">The sequence shown here is derived from an EMBL/GenBank/DDBJ whole genome shotgun (WGS) entry which is preliminary data.</text>
</comment>
<evidence type="ECO:0000256" key="3">
    <source>
        <dbReference type="ARBA" id="ARBA00010281"/>
    </source>
</evidence>
<evidence type="ECO:0000256" key="6">
    <source>
        <dbReference type="ARBA" id="ARBA00023056"/>
    </source>
</evidence>
<dbReference type="GO" id="GO:0005978">
    <property type="term" value="P:glycogen biosynthetic process"/>
    <property type="evidence" value="ECO:0007669"/>
    <property type="project" value="UniProtKB-UniRule"/>
</dbReference>
<dbReference type="InterPro" id="IPR001296">
    <property type="entry name" value="Glyco_trans_1"/>
</dbReference>
<comment type="catalytic activity">
    <reaction evidence="1 7">
        <text>[(1-&gt;4)-alpha-D-glucosyl](n) + ADP-alpha-D-glucose = [(1-&gt;4)-alpha-D-glucosyl](n+1) + ADP + H(+)</text>
        <dbReference type="Rhea" id="RHEA:18189"/>
        <dbReference type="Rhea" id="RHEA-COMP:9584"/>
        <dbReference type="Rhea" id="RHEA-COMP:9587"/>
        <dbReference type="ChEBI" id="CHEBI:15378"/>
        <dbReference type="ChEBI" id="CHEBI:15444"/>
        <dbReference type="ChEBI" id="CHEBI:57498"/>
        <dbReference type="ChEBI" id="CHEBI:456216"/>
        <dbReference type="EC" id="2.4.1.21"/>
    </reaction>
</comment>
<evidence type="ECO:0000313" key="10">
    <source>
        <dbReference type="EMBL" id="HDQ88783.1"/>
    </source>
</evidence>
<feature type="domain" description="Starch synthase catalytic" evidence="9">
    <location>
        <begin position="17"/>
        <end position="251"/>
    </location>
</feature>
<sequence length="492" mass="55043">MYLFFFCAFFGFEFYMKVLLVGSEVSPIIKIGGLGDVMGALPKALQDLGVNIDVIVPFYLSANTQGLNIYKSLDLNVSFGGENYPVGVYKTRLPMSSVDTFLLKNDTFFGGGGQEAFAGTMSETDMFAFFNRCVVEFIKSQFNTYDLIHCNDWHTGLITHILKDELDMTRPATLFTVHNVMYQGVGDSKSVMNVGLLPGDHSLVDWDIADGDINMMLQGITSSDYISTVSPTYARELLTPEFGGGLSEIFKARQGRLLGILNGIDYKTLPINYDISSVIEGKLKAKKKLFEELEVRKSLKISGKIDELIDCPVFSYIGRLDSGQKGLALLEDLFKHYANDSAKAIFVLLGKGEFSWEEKFKKLDMANVSVNIAFDEDLALDIYAGSDFLLVPSKYEPCGLIQMMAMRYGTLPIVREVGGLKDSVKNGVTGFVFEKYSSEDFIACVERGLKVYNDKSRFTLMAQNAMREDFSWKKSAIEYKKLYERVIKTHSL</sequence>
<evidence type="ECO:0000256" key="4">
    <source>
        <dbReference type="ARBA" id="ARBA00022676"/>
    </source>
</evidence>
<dbReference type="Proteomes" id="UP000886066">
    <property type="component" value="Unassembled WGS sequence"/>
</dbReference>
<feature type="domain" description="Glycosyl transferase family 1" evidence="8">
    <location>
        <begin position="312"/>
        <end position="454"/>
    </location>
</feature>